<organism evidence="5">
    <name type="scientific">uncultured Caudovirales phage</name>
    <dbReference type="NCBI Taxonomy" id="2100421"/>
    <lineage>
        <taxon>Viruses</taxon>
        <taxon>Duplodnaviria</taxon>
        <taxon>Heunggongvirae</taxon>
        <taxon>Uroviricota</taxon>
        <taxon>Caudoviricetes</taxon>
        <taxon>Peduoviridae</taxon>
        <taxon>Maltschvirus</taxon>
        <taxon>Maltschvirus maltsch</taxon>
    </lineage>
</organism>
<sequence length="60" mass="6758">MRDPKLVPAKKAAGRNEKYRAGVPNTYMDRNLMKINPMKEQFEPTAAEPVRQHAKMAGAC</sequence>
<dbReference type="EMBL" id="LR797378">
    <property type="protein sequence ID" value="CAB4211761.1"/>
    <property type="molecule type" value="Genomic_DNA"/>
</dbReference>
<evidence type="ECO:0000313" key="6">
    <source>
        <dbReference type="EMBL" id="CAB5227392.1"/>
    </source>
</evidence>
<reference evidence="5" key="1">
    <citation type="submission" date="2020-05" db="EMBL/GenBank/DDBJ databases">
        <authorList>
            <person name="Chiriac C."/>
            <person name="Salcher M."/>
            <person name="Ghai R."/>
            <person name="Kavagutti S V."/>
        </authorList>
    </citation>
    <scope>NUCLEOTIDE SEQUENCE</scope>
</reference>
<protein>
    <submittedName>
        <fullName evidence="5">Uncharacterized protein</fullName>
    </submittedName>
</protein>
<evidence type="ECO:0000313" key="3">
    <source>
        <dbReference type="EMBL" id="CAB4182383.1"/>
    </source>
</evidence>
<dbReference type="EMBL" id="LR797037">
    <property type="protein sequence ID" value="CAB4182383.1"/>
    <property type="molecule type" value="Genomic_DNA"/>
</dbReference>
<evidence type="ECO:0000313" key="4">
    <source>
        <dbReference type="EMBL" id="CAB4197570.1"/>
    </source>
</evidence>
<proteinExistence type="predicted"/>
<evidence type="ECO:0000313" key="5">
    <source>
        <dbReference type="EMBL" id="CAB4211761.1"/>
    </source>
</evidence>
<evidence type="ECO:0000313" key="2">
    <source>
        <dbReference type="EMBL" id="CAB4170067.1"/>
    </source>
</evidence>
<evidence type="ECO:0000313" key="1">
    <source>
        <dbReference type="EMBL" id="CAB4149733.1"/>
    </source>
</evidence>
<accession>A0A6J5SDG7</accession>
<dbReference type="EMBL" id="LR796520">
    <property type="protein sequence ID" value="CAB4149733.1"/>
    <property type="molecule type" value="Genomic_DNA"/>
</dbReference>
<gene>
    <name evidence="3" type="ORF">UFOVP1079_16</name>
    <name evidence="4" type="ORF">UFOVP1320_20</name>
    <name evidence="5" type="ORF">UFOVP1431_35</name>
    <name evidence="6" type="ORF">UFOVP1527_36</name>
    <name evidence="1" type="ORF">UFOVP548_35</name>
    <name evidence="2" type="ORF">UFOVP904_35</name>
</gene>
<name>A0A6J5SDG7_9CAUD</name>
<dbReference type="EMBL" id="LR798373">
    <property type="protein sequence ID" value="CAB5227392.1"/>
    <property type="molecule type" value="Genomic_DNA"/>
</dbReference>
<dbReference type="EMBL" id="LR796851">
    <property type="protein sequence ID" value="CAB4170067.1"/>
    <property type="molecule type" value="Genomic_DNA"/>
</dbReference>
<dbReference type="EMBL" id="LR797269">
    <property type="protein sequence ID" value="CAB4197570.1"/>
    <property type="molecule type" value="Genomic_DNA"/>
</dbReference>